<dbReference type="AlphaFoldDB" id="A0A0F9HGL1"/>
<reference evidence="1" key="1">
    <citation type="journal article" date="2015" name="Nature">
        <title>Complex archaea that bridge the gap between prokaryotes and eukaryotes.</title>
        <authorList>
            <person name="Spang A."/>
            <person name="Saw J.H."/>
            <person name="Jorgensen S.L."/>
            <person name="Zaremba-Niedzwiedzka K."/>
            <person name="Martijn J."/>
            <person name="Lind A.E."/>
            <person name="van Eijk R."/>
            <person name="Schleper C."/>
            <person name="Guy L."/>
            <person name="Ettema T.J."/>
        </authorList>
    </citation>
    <scope>NUCLEOTIDE SEQUENCE</scope>
</reference>
<accession>A0A0F9HGL1</accession>
<organism evidence="1">
    <name type="scientific">marine sediment metagenome</name>
    <dbReference type="NCBI Taxonomy" id="412755"/>
    <lineage>
        <taxon>unclassified sequences</taxon>
        <taxon>metagenomes</taxon>
        <taxon>ecological metagenomes</taxon>
    </lineage>
</organism>
<gene>
    <name evidence="1" type="ORF">LCGC14_1704810</name>
</gene>
<name>A0A0F9HGL1_9ZZZZ</name>
<dbReference type="EMBL" id="LAZR01015117">
    <property type="protein sequence ID" value="KKM14566.1"/>
    <property type="molecule type" value="Genomic_DNA"/>
</dbReference>
<protein>
    <submittedName>
        <fullName evidence="1">Uncharacterized protein</fullName>
    </submittedName>
</protein>
<sequence>MFSTSGPRITCDEENRQIKGYEITINYKLKKSKIVNYEITCDQNQTAKISYEHNGNIYMVNKGSRIKSRTTNEIELHSFNFCSACGWNYSRVSNNFI</sequence>
<comment type="caution">
    <text evidence="1">The sequence shown here is derived from an EMBL/GenBank/DDBJ whole genome shotgun (WGS) entry which is preliminary data.</text>
</comment>
<evidence type="ECO:0000313" key="1">
    <source>
        <dbReference type="EMBL" id="KKM14566.1"/>
    </source>
</evidence>
<proteinExistence type="predicted"/>